<feature type="non-terminal residue" evidence="1">
    <location>
        <position position="120"/>
    </location>
</feature>
<evidence type="ECO:0000313" key="2">
    <source>
        <dbReference type="Proteomes" id="UP001189429"/>
    </source>
</evidence>
<evidence type="ECO:0000313" key="1">
    <source>
        <dbReference type="EMBL" id="CAK0835930.1"/>
    </source>
</evidence>
<sequence length="120" mass="13784">MEDPWTCSSGAWLSRAWPGPENFHVQQQRFQVRFTAEQVEVHGMVQFIKRWLSSAEVRERHTAGSTLPLMEWLRRTSSSHAPAAPFQMLQGVELKAEVAPCIDRIRQLLTILDGCRGPRR</sequence>
<organism evidence="1 2">
    <name type="scientific">Prorocentrum cordatum</name>
    <dbReference type="NCBI Taxonomy" id="2364126"/>
    <lineage>
        <taxon>Eukaryota</taxon>
        <taxon>Sar</taxon>
        <taxon>Alveolata</taxon>
        <taxon>Dinophyceae</taxon>
        <taxon>Prorocentrales</taxon>
        <taxon>Prorocentraceae</taxon>
        <taxon>Prorocentrum</taxon>
    </lineage>
</organism>
<gene>
    <name evidence="1" type="ORF">PCOR1329_LOCUS32582</name>
</gene>
<dbReference type="EMBL" id="CAUYUJ010013291">
    <property type="protein sequence ID" value="CAK0835930.1"/>
    <property type="molecule type" value="Genomic_DNA"/>
</dbReference>
<protein>
    <submittedName>
        <fullName evidence="1">Uncharacterized protein</fullName>
    </submittedName>
</protein>
<accession>A0ABN9SU41</accession>
<keyword evidence="2" id="KW-1185">Reference proteome</keyword>
<dbReference type="Proteomes" id="UP001189429">
    <property type="component" value="Unassembled WGS sequence"/>
</dbReference>
<comment type="caution">
    <text evidence="1">The sequence shown here is derived from an EMBL/GenBank/DDBJ whole genome shotgun (WGS) entry which is preliminary data.</text>
</comment>
<reference evidence="1" key="1">
    <citation type="submission" date="2023-10" db="EMBL/GenBank/DDBJ databases">
        <authorList>
            <person name="Chen Y."/>
            <person name="Shah S."/>
            <person name="Dougan E. K."/>
            <person name="Thang M."/>
            <person name="Chan C."/>
        </authorList>
    </citation>
    <scope>NUCLEOTIDE SEQUENCE [LARGE SCALE GENOMIC DNA]</scope>
</reference>
<name>A0ABN9SU41_9DINO</name>
<proteinExistence type="predicted"/>